<organism evidence="2 3">
    <name type="scientific">Sinanodonta woodiana</name>
    <name type="common">Chinese pond mussel</name>
    <name type="synonym">Anodonta woodiana</name>
    <dbReference type="NCBI Taxonomy" id="1069815"/>
    <lineage>
        <taxon>Eukaryota</taxon>
        <taxon>Metazoa</taxon>
        <taxon>Spiralia</taxon>
        <taxon>Lophotrochozoa</taxon>
        <taxon>Mollusca</taxon>
        <taxon>Bivalvia</taxon>
        <taxon>Autobranchia</taxon>
        <taxon>Heteroconchia</taxon>
        <taxon>Palaeoheterodonta</taxon>
        <taxon>Unionida</taxon>
        <taxon>Unionoidea</taxon>
        <taxon>Unionidae</taxon>
        <taxon>Unioninae</taxon>
        <taxon>Sinanodonta</taxon>
    </lineage>
</organism>
<keyword evidence="1" id="KW-0732">Signal</keyword>
<evidence type="ECO:0000256" key="1">
    <source>
        <dbReference type="SAM" id="SignalP"/>
    </source>
</evidence>
<dbReference type="InterPro" id="IPR016186">
    <property type="entry name" value="C-type_lectin-like/link_sf"/>
</dbReference>
<feature type="chain" id="PRO_5044748458" description="C-type lectin domain-containing protein" evidence="1">
    <location>
        <begin position="21"/>
        <end position="163"/>
    </location>
</feature>
<dbReference type="Gene3D" id="3.10.100.10">
    <property type="entry name" value="Mannose-Binding Protein A, subunit A"/>
    <property type="match status" value="1"/>
</dbReference>
<name>A0ABD3XQF3_SINWO</name>
<dbReference type="Proteomes" id="UP001634394">
    <property type="component" value="Unassembled WGS sequence"/>
</dbReference>
<evidence type="ECO:0008006" key="4">
    <source>
        <dbReference type="Google" id="ProtNLM"/>
    </source>
</evidence>
<comment type="caution">
    <text evidence="2">The sequence shown here is derived from an EMBL/GenBank/DDBJ whole genome shotgun (WGS) entry which is preliminary data.</text>
</comment>
<sequence length="163" mass="19080">MARTYVSPLGVFFLIVGSHALDTSTGVCGGWKMDHDWENYIDESTISWQKHGCRLIECAMHCSRDPLCFSFFYHTSLKTCLGSQSFKRCLPANWLTQHGWNYYTQPQHCAEDYVYNQTLGLCYKWYHINMDYQQAMALCESDRAKLLIINNPEELQHFAWTVR</sequence>
<protein>
    <recommendedName>
        <fullName evidence="4">C-type lectin domain-containing protein</fullName>
    </recommendedName>
</protein>
<accession>A0ABD3XQF3</accession>
<reference evidence="2 3" key="1">
    <citation type="submission" date="2024-11" db="EMBL/GenBank/DDBJ databases">
        <title>Chromosome-level genome assembly of the freshwater bivalve Anodonta woodiana.</title>
        <authorList>
            <person name="Chen X."/>
        </authorList>
    </citation>
    <scope>NUCLEOTIDE SEQUENCE [LARGE SCALE GENOMIC DNA]</scope>
    <source>
        <strain evidence="2">MN2024</strain>
        <tissue evidence="2">Gills</tissue>
    </source>
</reference>
<evidence type="ECO:0000313" key="3">
    <source>
        <dbReference type="Proteomes" id="UP001634394"/>
    </source>
</evidence>
<dbReference type="AlphaFoldDB" id="A0ABD3XQF3"/>
<dbReference type="EMBL" id="JBJQND010000001">
    <property type="protein sequence ID" value="KAL3888395.1"/>
    <property type="molecule type" value="Genomic_DNA"/>
</dbReference>
<proteinExistence type="predicted"/>
<gene>
    <name evidence="2" type="ORF">ACJMK2_000763</name>
</gene>
<dbReference type="CDD" id="cd00037">
    <property type="entry name" value="CLECT"/>
    <property type="match status" value="1"/>
</dbReference>
<feature type="non-terminal residue" evidence="2">
    <location>
        <position position="163"/>
    </location>
</feature>
<dbReference type="SUPFAM" id="SSF56436">
    <property type="entry name" value="C-type lectin-like"/>
    <property type="match status" value="1"/>
</dbReference>
<dbReference type="InterPro" id="IPR016187">
    <property type="entry name" value="CTDL_fold"/>
</dbReference>
<evidence type="ECO:0000313" key="2">
    <source>
        <dbReference type="EMBL" id="KAL3888395.1"/>
    </source>
</evidence>
<feature type="signal peptide" evidence="1">
    <location>
        <begin position="1"/>
        <end position="20"/>
    </location>
</feature>
<keyword evidence="3" id="KW-1185">Reference proteome</keyword>